<evidence type="ECO:0000313" key="2">
    <source>
        <dbReference type="EMBL" id="KZS01550.1"/>
    </source>
</evidence>
<reference evidence="2 3" key="1">
    <citation type="submission" date="2016-03" db="EMBL/GenBank/DDBJ databases">
        <title>EvidentialGene: Evidence-directed Construction of Genes on Genomes.</title>
        <authorList>
            <person name="Gilbert D.G."/>
            <person name="Choi J.-H."/>
            <person name="Mockaitis K."/>
            <person name="Colbourne J."/>
            <person name="Pfrender M."/>
        </authorList>
    </citation>
    <scope>NUCLEOTIDE SEQUENCE [LARGE SCALE GENOMIC DNA]</scope>
    <source>
        <strain evidence="2 3">Xinb3</strain>
        <tissue evidence="2">Complete organism</tissue>
    </source>
</reference>
<dbReference type="OrthoDB" id="6348136at2759"/>
<sequence length="118" mass="13813">TTDFNEEEDANPDEWIKKCEAITMEVYGQIDKYIRTPRFSIHSSVVDEETLNNTLRNHPDNNESIVSSSNSRRRNQDPDPTAIMNKIQQRLRQEIELRRNVEEQLSKATTTMTQMTID</sequence>
<organism evidence="2 3">
    <name type="scientific">Daphnia magna</name>
    <dbReference type="NCBI Taxonomy" id="35525"/>
    <lineage>
        <taxon>Eukaryota</taxon>
        <taxon>Metazoa</taxon>
        <taxon>Ecdysozoa</taxon>
        <taxon>Arthropoda</taxon>
        <taxon>Crustacea</taxon>
        <taxon>Branchiopoda</taxon>
        <taxon>Diplostraca</taxon>
        <taxon>Cladocera</taxon>
        <taxon>Anomopoda</taxon>
        <taxon>Daphniidae</taxon>
        <taxon>Daphnia</taxon>
    </lineage>
</organism>
<dbReference type="AlphaFoldDB" id="A0A164IRS6"/>
<keyword evidence="3" id="KW-1185">Reference proteome</keyword>
<dbReference type="EMBL" id="LRGB01006627">
    <property type="protein sequence ID" value="KZS01550.1"/>
    <property type="molecule type" value="Genomic_DNA"/>
</dbReference>
<proteinExistence type="predicted"/>
<evidence type="ECO:0000256" key="1">
    <source>
        <dbReference type="SAM" id="MobiDB-lite"/>
    </source>
</evidence>
<feature type="non-terminal residue" evidence="2">
    <location>
        <position position="1"/>
    </location>
</feature>
<gene>
    <name evidence="2" type="ORF">APZ42_001755</name>
</gene>
<comment type="caution">
    <text evidence="2">The sequence shown here is derived from an EMBL/GenBank/DDBJ whole genome shotgun (WGS) entry which is preliminary data.</text>
</comment>
<protein>
    <submittedName>
        <fullName evidence="2">Uncharacterized protein</fullName>
    </submittedName>
</protein>
<evidence type="ECO:0000313" key="3">
    <source>
        <dbReference type="Proteomes" id="UP000076858"/>
    </source>
</evidence>
<feature type="region of interest" description="Disordered" evidence="1">
    <location>
        <begin position="52"/>
        <end position="81"/>
    </location>
</feature>
<name>A0A164IRS6_9CRUS</name>
<dbReference type="Proteomes" id="UP000076858">
    <property type="component" value="Unassembled WGS sequence"/>
</dbReference>
<accession>A0A164IRS6</accession>
<feature type="non-terminal residue" evidence="2">
    <location>
        <position position="118"/>
    </location>
</feature>